<evidence type="ECO:0000313" key="3">
    <source>
        <dbReference type="EMBL" id="SOC25759.1"/>
    </source>
</evidence>
<dbReference type="EMBL" id="OBMQ01000019">
    <property type="protein sequence ID" value="SOC25759.1"/>
    <property type="molecule type" value="Genomic_DNA"/>
</dbReference>
<dbReference type="RefSeq" id="WP_161946750.1">
    <property type="nucleotide sequence ID" value="NZ_OBMQ01000019.1"/>
</dbReference>
<dbReference type="InterPro" id="IPR029058">
    <property type="entry name" value="AB_hydrolase_fold"/>
</dbReference>
<name>A0A285TR39_9BACL</name>
<feature type="chain" id="PRO_5013126310" evidence="1">
    <location>
        <begin position="33"/>
        <end position="631"/>
    </location>
</feature>
<dbReference type="PANTHER" id="PTHR43265">
    <property type="entry name" value="ESTERASE ESTD"/>
    <property type="match status" value="1"/>
</dbReference>
<reference evidence="4" key="1">
    <citation type="submission" date="2017-08" db="EMBL/GenBank/DDBJ databases">
        <authorList>
            <person name="Varghese N."/>
            <person name="Submissions S."/>
        </authorList>
    </citation>
    <scope>NUCLEOTIDE SEQUENCE [LARGE SCALE GENOMIC DNA]</scope>
    <source>
        <strain evidence="4">JC22</strain>
    </source>
</reference>
<keyword evidence="1" id="KW-0732">Signal</keyword>
<sequence>MKKKFYKKLFLASAVGVVGVAGSISIQAPTFAQENNANAELETKANEFIKLASESKWEDAYKLLNEKLQAAATKEMIAATYDSYAANFGKTKSITLKDVKKNSVHTRVTFSITGEVSPYELYFNFDKNGKIDDFSIGYPTYPYSAPSYDHPENYTEKEVVVGSKEFPLPGVLTLPKGEGPFPVVVLVQGSGPHDMDSTFFGNKPFRDIAVGLANDGIAVLRYEKRTKVYPFKTGTNPKFTIQDESVLDANYAVDTLKSMSEVDAKNIYVLGHSQGGFALPLILENDKNKDIKGGIVVAGPAGKFQDLLLWQNEQSLEKAKKANAPKEQIEALETSVAFWKEQIGIINDPKYTLENPPSPTDFQLGLTDWWYNLRDIEAPEVSKKQSVPLFVVQGGKDFQVPASHLELWKDALKERDNVSYKLYPNMHHFLADNPNATGSTADYMAPANVSEQLISDIGQWVKTGAVEEQPEEKPEVGLPQYKDYEDNQYWSQAFTWAIQEGIIKGYQNENLLKPNNALNESQYLTVFFRYTLGEALKDESIKNIYALAKEKGLPVKESAFAELSLQEAAVLISKSITNKDMTVEESVKWLFDNKILDGLNVTGNESLTQSITRAQFVTVLYRIHEANLMDK</sequence>
<evidence type="ECO:0000259" key="2">
    <source>
        <dbReference type="Pfam" id="PF12146"/>
    </source>
</evidence>
<dbReference type="Pfam" id="PF12146">
    <property type="entry name" value="Hydrolase_4"/>
    <property type="match status" value="1"/>
</dbReference>
<accession>A0A285TR39</accession>
<dbReference type="Proteomes" id="UP000219636">
    <property type="component" value="Unassembled WGS sequence"/>
</dbReference>
<dbReference type="AlphaFoldDB" id="A0A285TR39"/>
<organism evidence="3 4">
    <name type="scientific">Ureibacillus xyleni</name>
    <dbReference type="NCBI Taxonomy" id="614648"/>
    <lineage>
        <taxon>Bacteria</taxon>
        <taxon>Bacillati</taxon>
        <taxon>Bacillota</taxon>
        <taxon>Bacilli</taxon>
        <taxon>Bacillales</taxon>
        <taxon>Caryophanaceae</taxon>
        <taxon>Ureibacillus</taxon>
    </lineage>
</organism>
<evidence type="ECO:0000256" key="1">
    <source>
        <dbReference type="SAM" id="SignalP"/>
    </source>
</evidence>
<keyword evidence="4" id="KW-1185">Reference proteome</keyword>
<dbReference type="Gene3D" id="3.10.450.590">
    <property type="match status" value="1"/>
</dbReference>
<dbReference type="GO" id="GO:0052689">
    <property type="term" value="F:carboxylic ester hydrolase activity"/>
    <property type="evidence" value="ECO:0007669"/>
    <property type="project" value="TreeGrafter"/>
</dbReference>
<feature type="domain" description="Serine aminopeptidase S33" evidence="2">
    <location>
        <begin position="211"/>
        <end position="430"/>
    </location>
</feature>
<dbReference type="InterPro" id="IPR053145">
    <property type="entry name" value="AB_hydrolase_Est10"/>
</dbReference>
<evidence type="ECO:0000313" key="4">
    <source>
        <dbReference type="Proteomes" id="UP000219636"/>
    </source>
</evidence>
<dbReference type="InterPro" id="IPR022742">
    <property type="entry name" value="Hydrolase_4"/>
</dbReference>
<feature type="signal peptide" evidence="1">
    <location>
        <begin position="1"/>
        <end position="32"/>
    </location>
</feature>
<gene>
    <name evidence="3" type="ORF">SAMN05880501_11954</name>
</gene>
<protein>
    <submittedName>
        <fullName evidence="3">S-layer family protein</fullName>
    </submittedName>
</protein>
<dbReference type="SUPFAM" id="SSF53474">
    <property type="entry name" value="alpha/beta-Hydrolases"/>
    <property type="match status" value="1"/>
</dbReference>
<proteinExistence type="predicted"/>
<dbReference type="Gene3D" id="3.40.50.1820">
    <property type="entry name" value="alpha/beta hydrolase"/>
    <property type="match status" value="1"/>
</dbReference>
<dbReference type="PANTHER" id="PTHR43265:SF1">
    <property type="entry name" value="ESTERASE ESTD"/>
    <property type="match status" value="1"/>
</dbReference>